<dbReference type="EMBL" id="MCGN01000002">
    <property type="protein sequence ID" value="ORZ01356.1"/>
    <property type="molecule type" value="Genomic_DNA"/>
</dbReference>
<dbReference type="InterPro" id="IPR023214">
    <property type="entry name" value="HAD_sf"/>
</dbReference>
<dbReference type="InterPro" id="IPR006439">
    <property type="entry name" value="HAD-SF_hydro_IA"/>
</dbReference>
<protein>
    <submittedName>
        <fullName evidence="2">HAD-like domain-containing protein</fullName>
    </submittedName>
</protein>
<proteinExistence type="predicted"/>
<dbReference type="PANTHER" id="PTHR47829">
    <property type="entry name" value="HYDROLASE, PUTATIVE (AFU_ORTHOLOGUE AFUA_1G12880)-RELATED"/>
    <property type="match status" value="1"/>
</dbReference>
<dbReference type="InterPro" id="IPR023198">
    <property type="entry name" value="PGP-like_dom2"/>
</dbReference>
<dbReference type="Gene3D" id="1.10.150.240">
    <property type="entry name" value="Putative phosphatase, domain 2"/>
    <property type="match status" value="1"/>
</dbReference>
<dbReference type="SUPFAM" id="SSF56784">
    <property type="entry name" value="HAD-like"/>
    <property type="match status" value="1"/>
</dbReference>
<evidence type="ECO:0000313" key="2">
    <source>
        <dbReference type="EMBL" id="ORZ01356.1"/>
    </source>
</evidence>
<dbReference type="SFLD" id="SFLDS00003">
    <property type="entry name" value="Haloacid_Dehalogenase"/>
    <property type="match status" value="1"/>
</dbReference>
<dbReference type="Gene3D" id="3.40.50.1000">
    <property type="entry name" value="HAD superfamily/HAD-like"/>
    <property type="match status" value="1"/>
</dbReference>
<sequence>MTVKAVIFDIGGVCVGSPMAGIHRYEKEKGLPRNYINVAIVRQGENGAFQKFERGQIKLHDFYRAFGEQLSHPSNKEGYKEYLRRTGKSVPEHIPEVTVDGKELFRIMMQETKRVDPHVLAAIEKIKASGRFTVAALTNNFEMPEDDLEEVEALGGQKPERLMLQFDHYIESRLVGLRKPDPKFYLHACKVIGIEPHEAVFLDDIGMNLRAAQKLGMKTIQVKMGRSEEAVEQLEKIVGLPLLSSKL</sequence>
<dbReference type="Pfam" id="PF00702">
    <property type="entry name" value="Hydrolase"/>
    <property type="match status" value="1"/>
</dbReference>
<dbReference type="InterPro" id="IPR036412">
    <property type="entry name" value="HAD-like_sf"/>
</dbReference>
<reference evidence="2 3" key="1">
    <citation type="submission" date="2016-07" db="EMBL/GenBank/DDBJ databases">
        <title>Pervasive Adenine N6-methylation of Active Genes in Fungi.</title>
        <authorList>
            <consortium name="DOE Joint Genome Institute"/>
            <person name="Mondo S.J."/>
            <person name="Dannebaum R.O."/>
            <person name="Kuo R.C."/>
            <person name="Labutti K."/>
            <person name="Haridas S."/>
            <person name="Kuo A."/>
            <person name="Salamov A."/>
            <person name="Ahrendt S.R."/>
            <person name="Lipzen A."/>
            <person name="Sullivan W."/>
            <person name="Andreopoulos W.B."/>
            <person name="Clum A."/>
            <person name="Lindquist E."/>
            <person name="Daum C."/>
            <person name="Ramamoorthy G.K."/>
            <person name="Gryganskyi A."/>
            <person name="Culley D."/>
            <person name="Magnuson J.K."/>
            <person name="James T.Y."/>
            <person name="O'Malley M.A."/>
            <person name="Stajich J.E."/>
            <person name="Spatafora J.W."/>
            <person name="Visel A."/>
            <person name="Grigoriev I.V."/>
        </authorList>
    </citation>
    <scope>NUCLEOTIDE SEQUENCE [LARGE SCALE GENOMIC DNA]</scope>
    <source>
        <strain evidence="2 3">NRRL 2496</strain>
    </source>
</reference>
<comment type="caution">
    <text evidence="2">The sequence shown here is derived from an EMBL/GenBank/DDBJ whole genome shotgun (WGS) entry which is preliminary data.</text>
</comment>
<dbReference type="STRING" id="13706.A0A1X2HR47"/>
<keyword evidence="1" id="KW-0007">Acetylation</keyword>
<dbReference type="CDD" id="cd02603">
    <property type="entry name" value="HAD_sEH-N_like"/>
    <property type="match status" value="1"/>
</dbReference>
<dbReference type="SFLD" id="SFLDG01129">
    <property type="entry name" value="C1.5:_HAD__Beta-PGM__Phosphata"/>
    <property type="match status" value="1"/>
</dbReference>
<dbReference type="InParanoid" id="A0A1X2HR47"/>
<organism evidence="2 3">
    <name type="scientific">Syncephalastrum racemosum</name>
    <name type="common">Filamentous fungus</name>
    <dbReference type="NCBI Taxonomy" id="13706"/>
    <lineage>
        <taxon>Eukaryota</taxon>
        <taxon>Fungi</taxon>
        <taxon>Fungi incertae sedis</taxon>
        <taxon>Mucoromycota</taxon>
        <taxon>Mucoromycotina</taxon>
        <taxon>Mucoromycetes</taxon>
        <taxon>Mucorales</taxon>
        <taxon>Syncephalastraceae</taxon>
        <taxon>Syncephalastrum</taxon>
    </lineage>
</organism>
<dbReference type="Proteomes" id="UP000242180">
    <property type="component" value="Unassembled WGS sequence"/>
</dbReference>
<evidence type="ECO:0000313" key="3">
    <source>
        <dbReference type="Proteomes" id="UP000242180"/>
    </source>
</evidence>
<dbReference type="NCBIfam" id="TIGR01509">
    <property type="entry name" value="HAD-SF-IA-v3"/>
    <property type="match status" value="1"/>
</dbReference>
<dbReference type="GO" id="GO:0016791">
    <property type="term" value="F:phosphatase activity"/>
    <property type="evidence" value="ECO:0007669"/>
    <property type="project" value="UniProtKB-ARBA"/>
</dbReference>
<dbReference type="OMA" id="TAPNGFW"/>
<dbReference type="PANTHER" id="PTHR47829:SF1">
    <property type="entry name" value="HAD FAMILY PHOSPHATASE"/>
    <property type="match status" value="1"/>
</dbReference>
<dbReference type="AlphaFoldDB" id="A0A1X2HR47"/>
<gene>
    <name evidence="2" type="ORF">BCR43DRAFT_486806</name>
</gene>
<dbReference type="PRINTS" id="PR00413">
    <property type="entry name" value="HADHALOGNASE"/>
</dbReference>
<dbReference type="NCBIfam" id="TIGR02247">
    <property type="entry name" value="HAD-1A3-hyp"/>
    <property type="match status" value="1"/>
</dbReference>
<evidence type="ECO:0000256" key="1">
    <source>
        <dbReference type="ARBA" id="ARBA00022990"/>
    </source>
</evidence>
<accession>A0A1X2HR47</accession>
<dbReference type="InterPro" id="IPR052898">
    <property type="entry name" value="ACAD10-like"/>
</dbReference>
<dbReference type="OrthoDB" id="1694274at2759"/>
<name>A0A1X2HR47_SYNRA</name>
<keyword evidence="3" id="KW-1185">Reference proteome</keyword>
<dbReference type="InterPro" id="IPR011945">
    <property type="entry name" value="HAD-SF_ppase_IA/epoxid_hydro_N"/>
</dbReference>